<dbReference type="InterPro" id="IPR047057">
    <property type="entry name" value="MerR_fam"/>
</dbReference>
<sequence length="111" mass="12569">MVSRSQKKFRIGDVSRMLGVSPSTLRYWESTIPLLSPRKTPGGQREYTEEDVRFLGRITQLVKNEGRSLEGAKELLMSGKGEQSAVLLWDVLTDVRKALHVMERNDHEIGA</sequence>
<dbReference type="PANTHER" id="PTHR30204:SF15">
    <property type="entry name" value="BLL5018 PROTEIN"/>
    <property type="match status" value="1"/>
</dbReference>
<keyword evidence="4" id="KW-1185">Reference proteome</keyword>
<reference evidence="4" key="2">
    <citation type="submission" date="2012-03" db="EMBL/GenBank/DDBJ databases">
        <title>The complete genome sequence of the pioneer microbe on fresh volcanic deposit, Leptospirillum ferrooxidans strain C2-3.</title>
        <authorList>
            <person name="Fujimura R."/>
            <person name="Sato Y."/>
            <person name="Nishizawa T."/>
            <person name="Nanba K."/>
            <person name="Oshima K."/>
            <person name="Hattori M."/>
            <person name="Kamijo T."/>
            <person name="Ohta H."/>
        </authorList>
    </citation>
    <scope>NUCLEOTIDE SEQUENCE [LARGE SCALE GENOMIC DNA]</scope>
    <source>
        <strain evidence="4">C2-3</strain>
    </source>
</reference>
<name>I0INH2_LEPFC</name>
<accession>I0INH2</accession>
<dbReference type="RefSeq" id="WP_014449311.1">
    <property type="nucleotide sequence ID" value="NC_017094.1"/>
</dbReference>
<dbReference type="SMART" id="SM00422">
    <property type="entry name" value="HTH_MERR"/>
    <property type="match status" value="1"/>
</dbReference>
<dbReference type="eggNOG" id="COG0789">
    <property type="taxonomic scope" value="Bacteria"/>
</dbReference>
<evidence type="ECO:0000259" key="2">
    <source>
        <dbReference type="PROSITE" id="PS50937"/>
    </source>
</evidence>
<dbReference type="STRING" id="1162668.LFE_1129"/>
<dbReference type="PATRIC" id="fig|1162668.3.peg.1310"/>
<dbReference type="SUPFAM" id="SSF46955">
    <property type="entry name" value="Putative DNA-binding domain"/>
    <property type="match status" value="1"/>
</dbReference>
<organism evidence="3 4">
    <name type="scientific">Leptospirillum ferrooxidans (strain C2-3)</name>
    <dbReference type="NCBI Taxonomy" id="1162668"/>
    <lineage>
        <taxon>Bacteria</taxon>
        <taxon>Pseudomonadati</taxon>
        <taxon>Nitrospirota</taxon>
        <taxon>Nitrospiria</taxon>
        <taxon>Nitrospirales</taxon>
        <taxon>Nitrospiraceae</taxon>
        <taxon>Leptospirillum</taxon>
    </lineage>
</organism>
<protein>
    <submittedName>
        <fullName evidence="3">Putative transcriptional regulator, MerR family</fullName>
    </submittedName>
</protein>
<dbReference type="PANTHER" id="PTHR30204">
    <property type="entry name" value="REDOX-CYCLING DRUG-SENSING TRANSCRIPTIONAL ACTIVATOR SOXR"/>
    <property type="match status" value="1"/>
</dbReference>
<dbReference type="OrthoDB" id="9802039at2"/>
<dbReference type="Pfam" id="PF13411">
    <property type="entry name" value="MerR_1"/>
    <property type="match status" value="1"/>
</dbReference>
<dbReference type="GO" id="GO:0003677">
    <property type="term" value="F:DNA binding"/>
    <property type="evidence" value="ECO:0007669"/>
    <property type="project" value="UniProtKB-KW"/>
</dbReference>
<dbReference type="Proteomes" id="UP000007382">
    <property type="component" value="Chromosome"/>
</dbReference>
<dbReference type="AlphaFoldDB" id="I0INH2"/>
<keyword evidence="1" id="KW-0238">DNA-binding</keyword>
<dbReference type="Gene3D" id="1.10.1660.10">
    <property type="match status" value="1"/>
</dbReference>
<evidence type="ECO:0000256" key="1">
    <source>
        <dbReference type="ARBA" id="ARBA00023125"/>
    </source>
</evidence>
<dbReference type="PROSITE" id="PS50937">
    <property type="entry name" value="HTH_MERR_2"/>
    <property type="match status" value="1"/>
</dbReference>
<dbReference type="HOGENOM" id="CLU_045945_5_1_0"/>
<dbReference type="GO" id="GO:0003700">
    <property type="term" value="F:DNA-binding transcription factor activity"/>
    <property type="evidence" value="ECO:0007669"/>
    <property type="project" value="InterPro"/>
</dbReference>
<reference evidence="3 4" key="1">
    <citation type="journal article" date="2012" name="J. Bacteriol.">
        <title>Complete Genome Sequence of Leptospirillum ferrooxidans Strain C2-3, Isolated from a Fresh Volcanic Ash Deposit on the Island of Miyake, Japan.</title>
        <authorList>
            <person name="Fujimura R."/>
            <person name="Sato Y."/>
            <person name="Nishizawa T."/>
            <person name="Oshima K."/>
            <person name="Kim S.-W."/>
            <person name="Hattori M."/>
            <person name="Kamijo T."/>
            <person name="Ohta H."/>
        </authorList>
    </citation>
    <scope>NUCLEOTIDE SEQUENCE [LARGE SCALE GENOMIC DNA]</scope>
    <source>
        <strain evidence="3 4">C2-3</strain>
    </source>
</reference>
<dbReference type="InterPro" id="IPR000551">
    <property type="entry name" value="MerR-type_HTH_dom"/>
</dbReference>
<dbReference type="KEGG" id="lfc:LFE_1129"/>
<evidence type="ECO:0000313" key="4">
    <source>
        <dbReference type="Proteomes" id="UP000007382"/>
    </source>
</evidence>
<dbReference type="EMBL" id="AP012342">
    <property type="protein sequence ID" value="BAM06821.1"/>
    <property type="molecule type" value="Genomic_DNA"/>
</dbReference>
<proteinExistence type="predicted"/>
<evidence type="ECO:0000313" key="3">
    <source>
        <dbReference type="EMBL" id="BAM06821.1"/>
    </source>
</evidence>
<dbReference type="InterPro" id="IPR009061">
    <property type="entry name" value="DNA-bd_dom_put_sf"/>
</dbReference>
<feature type="domain" description="HTH merR-type" evidence="2">
    <location>
        <begin position="8"/>
        <end position="78"/>
    </location>
</feature>
<gene>
    <name evidence="3" type="ordered locus">LFE_1129</name>
</gene>